<evidence type="ECO:0000313" key="1">
    <source>
        <dbReference type="EMBL" id="GFY06450.1"/>
    </source>
</evidence>
<dbReference type="InterPro" id="IPR052160">
    <property type="entry name" value="Gypsy_RT_Integrase-like"/>
</dbReference>
<dbReference type="GO" id="GO:0003676">
    <property type="term" value="F:nucleic acid binding"/>
    <property type="evidence" value="ECO:0007669"/>
    <property type="project" value="InterPro"/>
</dbReference>
<dbReference type="InterPro" id="IPR036397">
    <property type="entry name" value="RNaseH_sf"/>
</dbReference>
<dbReference type="SUPFAM" id="SSF53098">
    <property type="entry name" value="Ribonuclease H-like"/>
    <property type="match status" value="1"/>
</dbReference>
<dbReference type="PANTHER" id="PTHR47266">
    <property type="entry name" value="ENDONUCLEASE-RELATED"/>
    <property type="match status" value="1"/>
</dbReference>
<dbReference type="InterPro" id="IPR012337">
    <property type="entry name" value="RNaseH-like_sf"/>
</dbReference>
<dbReference type="AlphaFoldDB" id="A0A8X6S864"/>
<sequence length="240" mass="27490">MAVKLEVILVLCKPYKIFVTTSTGTMCGVTWKSAARTCDPCAARKDPRKRTRGRLQLYNVGAPFERIAFDILGPLPRSSDINNSILMVMDYFTKLPEVYFISDQEASTIAEVLVQHWISQFGIPLIKGKTSILQFARYCVKYLPSTKPEQQPYILSLTMLFGRDLRPSVDLLFSRPADASLAPEEYVKKLQDWMEEMCHSARGRIGMASEKMKTRYDARATGHNFHEGDKVWLWNPKHYK</sequence>
<proteinExistence type="predicted"/>
<dbReference type="EMBL" id="BMAU01021260">
    <property type="protein sequence ID" value="GFY06450.1"/>
    <property type="molecule type" value="Genomic_DNA"/>
</dbReference>
<gene>
    <name evidence="1" type="primary">X975_13332</name>
    <name evidence="1" type="ORF">TNCV_412001</name>
</gene>
<reference evidence="1" key="1">
    <citation type="submission" date="2020-08" db="EMBL/GenBank/DDBJ databases">
        <title>Multicomponent nature underlies the extraordinary mechanical properties of spider dragline silk.</title>
        <authorList>
            <person name="Kono N."/>
            <person name="Nakamura H."/>
            <person name="Mori M."/>
            <person name="Yoshida Y."/>
            <person name="Ohtoshi R."/>
            <person name="Malay A.D."/>
            <person name="Moran D.A.P."/>
            <person name="Tomita M."/>
            <person name="Numata K."/>
            <person name="Arakawa K."/>
        </authorList>
    </citation>
    <scope>NUCLEOTIDE SEQUENCE</scope>
</reference>
<organism evidence="1 2">
    <name type="scientific">Trichonephila clavipes</name>
    <name type="common">Golden silk orbweaver</name>
    <name type="synonym">Nephila clavipes</name>
    <dbReference type="NCBI Taxonomy" id="2585209"/>
    <lineage>
        <taxon>Eukaryota</taxon>
        <taxon>Metazoa</taxon>
        <taxon>Ecdysozoa</taxon>
        <taxon>Arthropoda</taxon>
        <taxon>Chelicerata</taxon>
        <taxon>Arachnida</taxon>
        <taxon>Araneae</taxon>
        <taxon>Araneomorphae</taxon>
        <taxon>Entelegynae</taxon>
        <taxon>Araneoidea</taxon>
        <taxon>Nephilidae</taxon>
        <taxon>Trichonephila</taxon>
    </lineage>
</organism>
<keyword evidence="2" id="KW-1185">Reference proteome</keyword>
<protein>
    <submittedName>
        <fullName evidence="1">Retrovirus-related Pol polyprotein from transposon 412</fullName>
    </submittedName>
</protein>
<dbReference type="Gene3D" id="3.30.420.10">
    <property type="entry name" value="Ribonuclease H-like superfamily/Ribonuclease H"/>
    <property type="match status" value="1"/>
</dbReference>
<comment type="caution">
    <text evidence="1">The sequence shown here is derived from an EMBL/GenBank/DDBJ whole genome shotgun (WGS) entry which is preliminary data.</text>
</comment>
<accession>A0A8X6S864</accession>
<name>A0A8X6S864_TRICX</name>
<dbReference type="Proteomes" id="UP000887159">
    <property type="component" value="Unassembled WGS sequence"/>
</dbReference>
<evidence type="ECO:0000313" key="2">
    <source>
        <dbReference type="Proteomes" id="UP000887159"/>
    </source>
</evidence>